<accession>A0A382E8H0</accession>
<dbReference type="EMBL" id="UINC01043273">
    <property type="protein sequence ID" value="SVB47076.1"/>
    <property type="molecule type" value="Genomic_DNA"/>
</dbReference>
<reference evidence="1" key="1">
    <citation type="submission" date="2018-05" db="EMBL/GenBank/DDBJ databases">
        <authorList>
            <person name="Lanie J.A."/>
            <person name="Ng W.-L."/>
            <person name="Kazmierczak K.M."/>
            <person name="Andrzejewski T.M."/>
            <person name="Davidsen T.M."/>
            <person name="Wayne K.J."/>
            <person name="Tettelin H."/>
            <person name="Glass J.I."/>
            <person name="Rusch D."/>
            <person name="Podicherti R."/>
            <person name="Tsui H.-C.T."/>
            <person name="Winkler M.E."/>
        </authorList>
    </citation>
    <scope>NUCLEOTIDE SEQUENCE</scope>
</reference>
<proteinExistence type="predicted"/>
<protein>
    <submittedName>
        <fullName evidence="1">Uncharacterized protein</fullName>
    </submittedName>
</protein>
<organism evidence="1">
    <name type="scientific">marine metagenome</name>
    <dbReference type="NCBI Taxonomy" id="408172"/>
    <lineage>
        <taxon>unclassified sequences</taxon>
        <taxon>metagenomes</taxon>
        <taxon>ecological metagenomes</taxon>
    </lineage>
</organism>
<gene>
    <name evidence="1" type="ORF">METZ01_LOCUS199930</name>
</gene>
<sequence length="93" mass="10323">MTPSLRLDLATVGLTAASRTTATPGLASFFLHPVIQRTPALKNQHRDQKKRRRAVFQGEKNALGQAMPSRKNPVQQTVISLFIIIIAKSQERC</sequence>
<evidence type="ECO:0000313" key="1">
    <source>
        <dbReference type="EMBL" id="SVB47076.1"/>
    </source>
</evidence>
<name>A0A382E8H0_9ZZZZ</name>
<dbReference type="AlphaFoldDB" id="A0A382E8H0"/>